<proteinExistence type="evidence at transcript level"/>
<evidence type="ECO:0000259" key="2">
    <source>
        <dbReference type="PROSITE" id="PS51406"/>
    </source>
</evidence>
<reference evidence="3" key="2">
    <citation type="journal article" date="2008" name="Insect Biochem. Mol. Biol.">
        <title>An insight into the sialome of the soft tick, Ornithodorus parkeri.</title>
        <authorList>
            <person name="Francischetti I.M."/>
            <person name="Mans B.J."/>
            <person name="Meng Z."/>
            <person name="Gudderra N."/>
            <person name="Veenstra T.D."/>
            <person name="Pham V.M."/>
            <person name="Ribeiro J.M."/>
        </authorList>
    </citation>
    <scope>NUCLEOTIDE SEQUENCE</scope>
    <source>
        <tissue evidence="3">Salivary gland</tissue>
    </source>
</reference>
<sequence>MVLTASAVVVLIVASSTLCAPTAEESLASTEQSVVDLSKIRPSGRPRHCADLYISGQNHSGVFNIFPYENSTVAVATYCDMESDGGGWTVFQRRGQFGNPVYDFYRDWEAYKNGFGDPAKEFWLGNQLIHVMTSNKTTSLRIVLTNRTGETFTADYALFNIAGEDEQYKLTVSGYKGPKGYDGFSQAN</sequence>
<dbReference type="InterPro" id="IPR036056">
    <property type="entry name" value="Fibrinogen-like_C"/>
</dbReference>
<evidence type="ECO:0000313" key="3">
    <source>
        <dbReference type="EMBL" id="ABR23368.1"/>
    </source>
</evidence>
<protein>
    <submittedName>
        <fullName evidence="3">Fibrinogen domain-containing salivary secreted protein</fullName>
    </submittedName>
</protein>
<dbReference type="NCBIfam" id="NF040941">
    <property type="entry name" value="GGGWT_bact"/>
    <property type="match status" value="1"/>
</dbReference>
<dbReference type="EMBL" id="EF633851">
    <property type="protein sequence ID" value="ABR23368.1"/>
    <property type="molecule type" value="mRNA"/>
</dbReference>
<keyword evidence="1" id="KW-0732">Signal</keyword>
<reference evidence="3" key="1">
    <citation type="submission" date="2007-05" db="EMBL/GenBank/DDBJ databases">
        <authorList>
            <person name="Douchkov D."/>
            <person name="Schweizer P."/>
        </authorList>
    </citation>
    <scope>NUCLEOTIDE SEQUENCE</scope>
    <source>
        <tissue evidence="3">Salivary gland</tissue>
    </source>
</reference>
<dbReference type="GO" id="GO:0005615">
    <property type="term" value="C:extracellular space"/>
    <property type="evidence" value="ECO:0007669"/>
    <property type="project" value="TreeGrafter"/>
</dbReference>
<dbReference type="PROSITE" id="PS51406">
    <property type="entry name" value="FIBRINOGEN_C_2"/>
    <property type="match status" value="1"/>
</dbReference>
<dbReference type="Pfam" id="PF00147">
    <property type="entry name" value="Fibrinogen_C"/>
    <property type="match status" value="1"/>
</dbReference>
<dbReference type="Gene3D" id="3.90.215.10">
    <property type="entry name" value="Gamma Fibrinogen, chain A, domain 1"/>
    <property type="match status" value="1"/>
</dbReference>
<dbReference type="InterPro" id="IPR050373">
    <property type="entry name" value="Fibrinogen_C-term_domain"/>
</dbReference>
<feature type="chain" id="PRO_5002700490" evidence="1">
    <location>
        <begin position="20"/>
        <end position="188"/>
    </location>
</feature>
<feature type="signal peptide" evidence="1">
    <location>
        <begin position="1"/>
        <end position="19"/>
    </location>
</feature>
<dbReference type="SUPFAM" id="SSF56496">
    <property type="entry name" value="Fibrinogen C-terminal domain-like"/>
    <property type="match status" value="1"/>
</dbReference>
<evidence type="ECO:0000256" key="1">
    <source>
        <dbReference type="SAM" id="SignalP"/>
    </source>
</evidence>
<name>A6N9N5_ORNPR</name>
<organism evidence="3">
    <name type="scientific">Ornithodoros parkeri</name>
    <name type="common">Soft tick</name>
    <name type="synonym">Argasid tick</name>
    <dbReference type="NCBI Taxonomy" id="140564"/>
    <lineage>
        <taxon>Eukaryota</taxon>
        <taxon>Metazoa</taxon>
        <taxon>Ecdysozoa</taxon>
        <taxon>Arthropoda</taxon>
        <taxon>Chelicerata</taxon>
        <taxon>Arachnida</taxon>
        <taxon>Acari</taxon>
        <taxon>Parasitiformes</taxon>
        <taxon>Ixodida</taxon>
        <taxon>Ixodoidea</taxon>
        <taxon>Argasidae</taxon>
        <taxon>Ornithodorinae</taxon>
        <taxon>Ornithodoros</taxon>
    </lineage>
</organism>
<dbReference type="PANTHER" id="PTHR19143">
    <property type="entry name" value="FIBRINOGEN/TENASCIN/ANGIOPOEITIN"/>
    <property type="match status" value="1"/>
</dbReference>
<feature type="domain" description="Fibrinogen C-terminal" evidence="2">
    <location>
        <begin position="40"/>
        <end position="188"/>
    </location>
</feature>
<dbReference type="InterPro" id="IPR002181">
    <property type="entry name" value="Fibrinogen_a/b/g_C_dom"/>
</dbReference>
<accession>A6N9N5</accession>
<dbReference type="PANTHER" id="PTHR19143:SF458">
    <property type="entry name" value="FIBRINOGEN C-TERMINAL DOMAIN-CONTAINING PROTEIN-RELATED"/>
    <property type="match status" value="1"/>
</dbReference>
<dbReference type="SMART" id="SM00186">
    <property type="entry name" value="FBG"/>
    <property type="match status" value="1"/>
</dbReference>
<dbReference type="InterPro" id="IPR014716">
    <property type="entry name" value="Fibrinogen_a/b/g_C_1"/>
</dbReference>
<dbReference type="AlphaFoldDB" id="A6N9N5"/>